<evidence type="ECO:0000259" key="4">
    <source>
        <dbReference type="Pfam" id="PF06276"/>
    </source>
</evidence>
<evidence type="ECO:0000259" key="3">
    <source>
        <dbReference type="Pfam" id="PF04183"/>
    </source>
</evidence>
<accession>A0A2T4Q2B6</accession>
<comment type="similarity">
    <text evidence="2">Belongs to the IucA/IucC family.</text>
</comment>
<dbReference type="PANTHER" id="PTHR34384">
    <property type="entry name" value="L-2,3-DIAMINOPROPANOATE--CITRATE LIGASE"/>
    <property type="match status" value="1"/>
</dbReference>
<sequence length="651" mass="75184">MNSIKIAKDNKFNLTKDEQDAYQFLSQSHPEWSQYFIENVNIGRDKVTQRLVTSIHRENLVNGNDYSRILKSKDIEGLSSHRPEVLEIEFKASHKKLYAPISGKHAFNRVDVEGPFYYQSINDSIFYRVEHPNDILEWVLIEAPELDNEASDQFKDDLTNSAANMIFAISYQAYSMKDESRPLFDIIKNHDDSYLRSEQSVIEGHPLHPGAKLRKGMNSSETFKYSPEFAQPINLKIILIHHQFSRVQSLAKSYNDMMNQLFPKMYQQLQDEVKEYHDISLDDYHVMIVHPWQYDEVLARDYSKELDQHLIIKTHCTLPYYAGLSFRTLMPKAPNEDPHIKLSTNVHITGEIRTLSEQTTHNGPLVTHILNQILVNDMTFKSYASSVIDEVAGIHFYNGNDQDPIQTERSEQLGSLFRTNINIHLKEKGLTSMIPSSLVAQYPYHPEPPIVSLIKLYQNHNDFTSYDEAAQAWMKDYSHALLGLVVPLLTKYGIALEAHLQNAIAHFNEDGSLNHLYVRDFEGLRIDQARLNSMGYTTNQFHEKSRILTESKDSVFNKAFYSTVQNHLGELILNVVQSANQDDLEDLIWNDIANIIHQILDTITDVSNERISEIQNVIFAKTIDYKCVTTMRLEDEAHEYTYIKVNNPLHS</sequence>
<dbReference type="Pfam" id="PF04183">
    <property type="entry name" value="IucA_IucC"/>
    <property type="match status" value="1"/>
</dbReference>
<dbReference type="Pfam" id="PF06276">
    <property type="entry name" value="FhuF"/>
    <property type="match status" value="1"/>
</dbReference>
<dbReference type="Gene3D" id="1.10.510.40">
    <property type="match status" value="1"/>
</dbReference>
<comment type="caution">
    <text evidence="5">The sequence shown here is derived from an EMBL/GenBank/DDBJ whole genome shotgun (WGS) entry which is preliminary data.</text>
</comment>
<dbReference type="Proteomes" id="UP000240717">
    <property type="component" value="Unassembled WGS sequence"/>
</dbReference>
<protein>
    <submittedName>
        <fullName evidence="5">Sialic acid synthase</fullName>
    </submittedName>
</protein>
<dbReference type="EMBL" id="PZEV01000006">
    <property type="protein sequence ID" value="PTI51977.1"/>
    <property type="molecule type" value="Genomic_DNA"/>
</dbReference>
<evidence type="ECO:0000313" key="6">
    <source>
        <dbReference type="Proteomes" id="UP000240717"/>
    </source>
</evidence>
<dbReference type="GO" id="GO:0019290">
    <property type="term" value="P:siderophore biosynthetic process"/>
    <property type="evidence" value="ECO:0007669"/>
    <property type="project" value="InterPro"/>
</dbReference>
<gene>
    <name evidence="5" type="ORF">BU085_02705</name>
</gene>
<dbReference type="RefSeq" id="WP_107533058.1">
    <property type="nucleotide sequence ID" value="NZ_PZEV01000006.1"/>
</dbReference>
<dbReference type="STRING" id="1194526.A284_03580"/>
<dbReference type="InterPro" id="IPR007310">
    <property type="entry name" value="Aerobactin_biosyn_IucA/IucC_N"/>
</dbReference>
<organism evidence="5 6">
    <name type="scientific">Staphylococcus warneri</name>
    <dbReference type="NCBI Taxonomy" id="1292"/>
    <lineage>
        <taxon>Bacteria</taxon>
        <taxon>Bacillati</taxon>
        <taxon>Bacillota</taxon>
        <taxon>Bacilli</taxon>
        <taxon>Bacillales</taxon>
        <taxon>Staphylococcaceae</taxon>
        <taxon>Staphylococcus</taxon>
    </lineage>
</organism>
<dbReference type="InterPro" id="IPR037455">
    <property type="entry name" value="LucA/IucC-like"/>
</dbReference>
<dbReference type="Gene3D" id="6.10.250.3370">
    <property type="match status" value="1"/>
</dbReference>
<dbReference type="PANTHER" id="PTHR34384:SF6">
    <property type="entry name" value="STAPHYLOFERRIN B SYNTHASE"/>
    <property type="match status" value="1"/>
</dbReference>
<proteinExistence type="inferred from homology"/>
<feature type="domain" description="Aerobactin siderophore biosynthesis IucA/IucC-like C-terminal" evidence="4">
    <location>
        <begin position="471"/>
        <end position="639"/>
    </location>
</feature>
<feature type="domain" description="Aerobactin siderophore biosynthesis IucA/IucC N-terminal" evidence="3">
    <location>
        <begin position="193"/>
        <end position="432"/>
    </location>
</feature>
<evidence type="ECO:0000313" key="5">
    <source>
        <dbReference type="EMBL" id="PTI51977.1"/>
    </source>
</evidence>
<comment type="pathway">
    <text evidence="1">Siderophore biosynthesis.</text>
</comment>
<reference evidence="5 6" key="1">
    <citation type="journal article" date="2016" name="Front. Microbiol.">
        <title>Comprehensive Phylogenetic Analysis of Bovine Non-aureus Staphylococci Species Based on Whole-Genome Sequencing.</title>
        <authorList>
            <person name="Naushad S."/>
            <person name="Barkema H.W."/>
            <person name="Luby C."/>
            <person name="Condas L.A."/>
            <person name="Nobrega D.B."/>
            <person name="Carson D.A."/>
            <person name="De Buck J."/>
        </authorList>
    </citation>
    <scope>NUCLEOTIDE SEQUENCE [LARGE SCALE GENOMIC DNA]</scope>
    <source>
        <strain evidence="5 6">SNUC 2993</strain>
    </source>
</reference>
<dbReference type="GO" id="GO:0016881">
    <property type="term" value="F:acid-amino acid ligase activity"/>
    <property type="evidence" value="ECO:0007669"/>
    <property type="project" value="UniProtKB-ARBA"/>
</dbReference>
<name>A0A2T4Q2B6_STAWA</name>
<dbReference type="AlphaFoldDB" id="A0A2T4Q2B6"/>
<evidence type="ECO:0000256" key="2">
    <source>
        <dbReference type="ARBA" id="ARBA00007832"/>
    </source>
</evidence>
<evidence type="ECO:0000256" key="1">
    <source>
        <dbReference type="ARBA" id="ARBA00004924"/>
    </source>
</evidence>
<dbReference type="InterPro" id="IPR022770">
    <property type="entry name" value="IucA/IucC-like_C"/>
</dbReference>